<sequence length="230" mass="25801">MLAATWPEFAAFENSSRLEGARERKRGPRAQRRVETDSDTEEDDDSEEDDEHGPVNDAIGGAACGNDEGPDAESHGTTSTRVVGSVRTRTRPSELSHECARRSSTRARSEPAHVNNDTLQQRSNVVDHASETRRIWGKRKRPDALLRTSHPSPEEPLTRDRSPRPPRARTVAQRVTDADAVAEADVREQKRLRRNEQSRLSKARVRAKRMAEKAAPTDARQVLMTITNIR</sequence>
<evidence type="ECO:0000256" key="1">
    <source>
        <dbReference type="SAM" id="MobiDB-lite"/>
    </source>
</evidence>
<feature type="compositionally biased region" description="Polar residues" evidence="1">
    <location>
        <begin position="115"/>
        <end position="124"/>
    </location>
</feature>
<dbReference type="EMBL" id="KZ155840">
    <property type="protein sequence ID" value="OUS41647.1"/>
    <property type="molecule type" value="Genomic_DNA"/>
</dbReference>
<feature type="compositionally biased region" description="Basic and acidic residues" evidence="1">
    <location>
        <begin position="91"/>
        <end position="111"/>
    </location>
</feature>
<name>A0A1Y5HYY8_OSTTA</name>
<dbReference type="Proteomes" id="UP000195557">
    <property type="component" value="Unassembled WGS sequence"/>
</dbReference>
<organism evidence="2">
    <name type="scientific">Ostreococcus tauri</name>
    <name type="common">Marine green alga</name>
    <dbReference type="NCBI Taxonomy" id="70448"/>
    <lineage>
        <taxon>Eukaryota</taxon>
        <taxon>Viridiplantae</taxon>
        <taxon>Chlorophyta</taxon>
        <taxon>Mamiellophyceae</taxon>
        <taxon>Mamiellales</taxon>
        <taxon>Bathycoccaceae</taxon>
        <taxon>Ostreococcus</taxon>
    </lineage>
</organism>
<reference evidence="2" key="1">
    <citation type="submission" date="2017-04" db="EMBL/GenBank/DDBJ databases">
        <title>Population genomics of picophytoplankton unveils novel chromosome hypervariability.</title>
        <authorList>
            <consortium name="DOE Joint Genome Institute"/>
            <person name="Blanc-Mathieu R."/>
            <person name="Krasovec M."/>
            <person name="Hebrard M."/>
            <person name="Yau S."/>
            <person name="Desgranges E."/>
            <person name="Martin J."/>
            <person name="Schackwitz W."/>
            <person name="Kuo A."/>
            <person name="Salin G."/>
            <person name="Donnadieu C."/>
            <person name="Desdevises Y."/>
            <person name="Sanchez-Ferandin S."/>
            <person name="Moreau H."/>
            <person name="Rivals E."/>
            <person name="Grigoriev I.V."/>
            <person name="Grimsley N."/>
            <person name="Eyre-Walker A."/>
            <person name="Piganeau G."/>
        </authorList>
    </citation>
    <scope>NUCLEOTIDE SEQUENCE [LARGE SCALE GENOMIC DNA]</scope>
    <source>
        <strain evidence="2">RCC 1115</strain>
    </source>
</reference>
<gene>
    <name evidence="2" type="ORF">BE221DRAFT_164246</name>
</gene>
<feature type="region of interest" description="Disordered" evidence="1">
    <location>
        <begin position="1"/>
        <end position="178"/>
    </location>
</feature>
<dbReference type="AlphaFoldDB" id="A0A1Y5HYY8"/>
<protein>
    <submittedName>
        <fullName evidence="2">Uncharacterized protein</fullName>
    </submittedName>
</protein>
<feature type="compositionally biased region" description="Low complexity" evidence="1">
    <location>
        <begin position="76"/>
        <end position="87"/>
    </location>
</feature>
<proteinExistence type="predicted"/>
<accession>A0A1Y5HYY8</accession>
<feature type="compositionally biased region" description="Acidic residues" evidence="1">
    <location>
        <begin position="37"/>
        <end position="51"/>
    </location>
</feature>
<feature type="compositionally biased region" description="Basic and acidic residues" evidence="1">
    <location>
        <begin position="152"/>
        <end position="163"/>
    </location>
</feature>
<evidence type="ECO:0000313" key="2">
    <source>
        <dbReference type="EMBL" id="OUS41647.1"/>
    </source>
</evidence>